<name>A0A9X0WJ03_9GAMM</name>
<evidence type="ECO:0000313" key="2">
    <source>
        <dbReference type="EMBL" id="MBK1645144.1"/>
    </source>
</evidence>
<accession>A0A9X0WJ03</accession>
<protein>
    <submittedName>
        <fullName evidence="2">Uncharacterized protein</fullName>
    </submittedName>
</protein>
<evidence type="ECO:0000256" key="1">
    <source>
        <dbReference type="SAM" id="MobiDB-lite"/>
    </source>
</evidence>
<organism evidence="2 3">
    <name type="scientific">Thiocapsa imhoffii</name>
    <dbReference type="NCBI Taxonomy" id="382777"/>
    <lineage>
        <taxon>Bacteria</taxon>
        <taxon>Pseudomonadati</taxon>
        <taxon>Pseudomonadota</taxon>
        <taxon>Gammaproteobacteria</taxon>
        <taxon>Chromatiales</taxon>
        <taxon>Chromatiaceae</taxon>
        <taxon>Thiocapsa</taxon>
    </lineage>
</organism>
<proteinExistence type="predicted"/>
<gene>
    <name evidence="2" type="ORF">CKO25_10870</name>
</gene>
<sequence>MPPAFRRCLAGALAVMERHAFLVGRRPGVFRNPWLRVLRWPRLRALDATLVGRCRDARATTDLESRGGPVNPGSNIVSPCRDER</sequence>
<reference evidence="2 3" key="1">
    <citation type="journal article" date="2020" name="Microorganisms">
        <title>Osmotic Adaptation and Compatible Solute Biosynthesis of Phototrophic Bacteria as Revealed from Genome Analyses.</title>
        <authorList>
            <person name="Imhoff J.F."/>
            <person name="Rahn T."/>
            <person name="Kunzel S."/>
            <person name="Keller A."/>
            <person name="Neulinger S.C."/>
        </authorList>
    </citation>
    <scope>NUCLEOTIDE SEQUENCE [LARGE SCALE GENOMIC DNA]</scope>
    <source>
        <strain evidence="2 3">DSM 21303</strain>
    </source>
</reference>
<dbReference type="EMBL" id="NRSD01000010">
    <property type="protein sequence ID" value="MBK1645144.1"/>
    <property type="molecule type" value="Genomic_DNA"/>
</dbReference>
<comment type="caution">
    <text evidence="2">The sequence shown here is derived from an EMBL/GenBank/DDBJ whole genome shotgun (WGS) entry which is preliminary data.</text>
</comment>
<feature type="region of interest" description="Disordered" evidence="1">
    <location>
        <begin position="61"/>
        <end position="84"/>
    </location>
</feature>
<evidence type="ECO:0000313" key="3">
    <source>
        <dbReference type="Proteomes" id="UP001138802"/>
    </source>
</evidence>
<dbReference type="Proteomes" id="UP001138802">
    <property type="component" value="Unassembled WGS sequence"/>
</dbReference>
<dbReference type="AlphaFoldDB" id="A0A9X0WJ03"/>
<keyword evidence="3" id="KW-1185">Reference proteome</keyword>